<evidence type="ECO:0000256" key="2">
    <source>
        <dbReference type="SAM" id="SignalP"/>
    </source>
</evidence>
<feature type="chain" id="PRO_5040147473" evidence="2">
    <location>
        <begin position="23"/>
        <end position="154"/>
    </location>
</feature>
<feature type="signal peptide" evidence="2">
    <location>
        <begin position="1"/>
        <end position="22"/>
    </location>
</feature>
<evidence type="ECO:0000256" key="1">
    <source>
        <dbReference type="SAM" id="Phobius"/>
    </source>
</evidence>
<sequence>MKLVVVFVLVVLGAWLASNAEAKPITVTNLDCLENQISPAKVIISSEVARLDSKHDKNVNCTCVIWPFYDDYYVCEEDLLIDENKRRIICNIASRRYWEWLTIMLAFIIVYASIMVILLVKQICYYKKKPKVYNLVRLQLRPKVAADVNVDEYM</sequence>
<dbReference type="EMBL" id="OU892281">
    <property type="protein sequence ID" value="CAG9768920.1"/>
    <property type="molecule type" value="Genomic_DNA"/>
</dbReference>
<feature type="transmembrane region" description="Helical" evidence="1">
    <location>
        <begin position="97"/>
        <end position="120"/>
    </location>
</feature>
<dbReference type="AlphaFoldDB" id="A0A9N9QPW5"/>
<evidence type="ECO:0000313" key="3">
    <source>
        <dbReference type="EMBL" id="CAG9768920.1"/>
    </source>
</evidence>
<organism evidence="3 4">
    <name type="scientific">Ceutorhynchus assimilis</name>
    <name type="common">cabbage seed weevil</name>
    <dbReference type="NCBI Taxonomy" id="467358"/>
    <lineage>
        <taxon>Eukaryota</taxon>
        <taxon>Metazoa</taxon>
        <taxon>Ecdysozoa</taxon>
        <taxon>Arthropoda</taxon>
        <taxon>Hexapoda</taxon>
        <taxon>Insecta</taxon>
        <taxon>Pterygota</taxon>
        <taxon>Neoptera</taxon>
        <taxon>Endopterygota</taxon>
        <taxon>Coleoptera</taxon>
        <taxon>Polyphaga</taxon>
        <taxon>Cucujiformia</taxon>
        <taxon>Curculionidae</taxon>
        <taxon>Ceutorhynchinae</taxon>
        <taxon>Ceutorhynchus</taxon>
    </lineage>
</organism>
<protein>
    <submittedName>
        <fullName evidence="3">Uncharacterized protein</fullName>
    </submittedName>
</protein>
<gene>
    <name evidence="3" type="ORF">CEUTPL_LOCUS9438</name>
</gene>
<keyword evidence="1" id="KW-0812">Transmembrane</keyword>
<keyword evidence="1" id="KW-1133">Transmembrane helix</keyword>
<keyword evidence="1" id="KW-0472">Membrane</keyword>
<proteinExistence type="predicted"/>
<name>A0A9N9QPW5_9CUCU</name>
<evidence type="ECO:0000313" key="4">
    <source>
        <dbReference type="Proteomes" id="UP001152799"/>
    </source>
</evidence>
<reference evidence="3" key="1">
    <citation type="submission" date="2022-01" db="EMBL/GenBank/DDBJ databases">
        <authorList>
            <person name="King R."/>
        </authorList>
    </citation>
    <scope>NUCLEOTIDE SEQUENCE</scope>
</reference>
<keyword evidence="4" id="KW-1185">Reference proteome</keyword>
<dbReference type="Proteomes" id="UP001152799">
    <property type="component" value="Chromosome 5"/>
</dbReference>
<keyword evidence="2" id="KW-0732">Signal</keyword>
<accession>A0A9N9QPW5</accession>